<name>A0ACB9ICC5_9ASTR</name>
<protein>
    <submittedName>
        <fullName evidence="1">Uncharacterized protein</fullName>
    </submittedName>
</protein>
<gene>
    <name evidence="1" type="ORF">L1987_27804</name>
</gene>
<reference evidence="2" key="1">
    <citation type="journal article" date="2022" name="Mol. Ecol. Resour.">
        <title>The genomes of chicory, endive, great burdock and yacon provide insights into Asteraceae palaeo-polyploidization history and plant inulin production.</title>
        <authorList>
            <person name="Fan W."/>
            <person name="Wang S."/>
            <person name="Wang H."/>
            <person name="Wang A."/>
            <person name="Jiang F."/>
            <person name="Liu H."/>
            <person name="Zhao H."/>
            <person name="Xu D."/>
            <person name="Zhang Y."/>
        </authorList>
    </citation>
    <scope>NUCLEOTIDE SEQUENCE [LARGE SCALE GENOMIC DNA]</scope>
    <source>
        <strain evidence="2">cv. Yunnan</strain>
    </source>
</reference>
<evidence type="ECO:0000313" key="2">
    <source>
        <dbReference type="Proteomes" id="UP001056120"/>
    </source>
</evidence>
<dbReference type="Proteomes" id="UP001056120">
    <property type="component" value="Linkage Group LG09"/>
</dbReference>
<organism evidence="1 2">
    <name type="scientific">Smallanthus sonchifolius</name>
    <dbReference type="NCBI Taxonomy" id="185202"/>
    <lineage>
        <taxon>Eukaryota</taxon>
        <taxon>Viridiplantae</taxon>
        <taxon>Streptophyta</taxon>
        <taxon>Embryophyta</taxon>
        <taxon>Tracheophyta</taxon>
        <taxon>Spermatophyta</taxon>
        <taxon>Magnoliopsida</taxon>
        <taxon>eudicotyledons</taxon>
        <taxon>Gunneridae</taxon>
        <taxon>Pentapetalae</taxon>
        <taxon>asterids</taxon>
        <taxon>campanulids</taxon>
        <taxon>Asterales</taxon>
        <taxon>Asteraceae</taxon>
        <taxon>Asteroideae</taxon>
        <taxon>Heliantheae alliance</taxon>
        <taxon>Millerieae</taxon>
        <taxon>Smallanthus</taxon>
    </lineage>
</organism>
<reference evidence="1 2" key="2">
    <citation type="journal article" date="2022" name="Mol. Ecol. Resour.">
        <title>The genomes of chicory, endive, great burdock and yacon provide insights into Asteraceae paleo-polyploidization history and plant inulin production.</title>
        <authorList>
            <person name="Fan W."/>
            <person name="Wang S."/>
            <person name="Wang H."/>
            <person name="Wang A."/>
            <person name="Jiang F."/>
            <person name="Liu H."/>
            <person name="Zhao H."/>
            <person name="Xu D."/>
            <person name="Zhang Y."/>
        </authorList>
    </citation>
    <scope>NUCLEOTIDE SEQUENCE [LARGE SCALE GENOMIC DNA]</scope>
    <source>
        <strain evidence="2">cv. Yunnan</strain>
        <tissue evidence="1">Leaves</tissue>
    </source>
</reference>
<comment type="caution">
    <text evidence="1">The sequence shown here is derived from an EMBL/GenBank/DDBJ whole genome shotgun (WGS) entry which is preliminary data.</text>
</comment>
<evidence type="ECO:0000313" key="1">
    <source>
        <dbReference type="EMBL" id="KAI3805431.1"/>
    </source>
</evidence>
<proteinExistence type="predicted"/>
<dbReference type="EMBL" id="CM042026">
    <property type="protein sequence ID" value="KAI3805431.1"/>
    <property type="molecule type" value="Genomic_DNA"/>
</dbReference>
<sequence length="308" mass="34860">MGGSGKTTLAKYIYISNRHNFESSCFLEEIGKHSKETYGLLGIQKQLLADILGAGKDKMIFCVAEGTTKISEALHRKKMLIVLDEHDELDALLGISAVHTQSKIIITTRLLDIHSWFESISWRCRVHELKLLNNQESLEVFSWHAFGSKLPLEGFSDLAVELTRYCGGNPLALKVLGSSLFVSVEDPRERSNIIEIWRSRLNSLSSMKGDLDCKIQGVVQKSFDSLPHVSYKELFLHIVVFFVGEDEDYVVDILEQDLHAKVGIMTLINRCLRSVSPDKKLVIHQLLQDMGRNIVREESKDPAKHTRI</sequence>
<keyword evidence="2" id="KW-1185">Reference proteome</keyword>
<accession>A0ACB9ICC5</accession>